<protein>
    <submittedName>
        <fullName evidence="1">Lrp/AsnC family transcriptional regulator</fullName>
    </submittedName>
</protein>
<reference evidence="2" key="1">
    <citation type="journal article" date="2020" name="bioRxiv">
        <title>A rank-normalized archaeal taxonomy based on genome phylogeny resolves widespread incomplete and uneven classifications.</title>
        <authorList>
            <person name="Rinke C."/>
            <person name="Chuvochina M."/>
            <person name="Mussig A.J."/>
            <person name="Chaumeil P.-A."/>
            <person name="Waite D.W."/>
            <person name="Whitman W.B."/>
            <person name="Parks D.H."/>
            <person name="Hugenholtz P."/>
        </authorList>
    </citation>
    <scope>NUCLEOTIDE SEQUENCE [LARGE SCALE GENOMIC DNA]</scope>
</reference>
<dbReference type="AlphaFoldDB" id="A0A7J4IY48"/>
<evidence type="ECO:0000313" key="1">
    <source>
        <dbReference type="EMBL" id="HIH10461.1"/>
    </source>
</evidence>
<comment type="caution">
    <text evidence="1">The sequence shown here is derived from an EMBL/GenBank/DDBJ whole genome shotgun (WGS) entry which is preliminary data.</text>
</comment>
<name>A0A7J4IY48_9ARCH</name>
<accession>A0A7J4IY48</accession>
<sequence>MRIKKLEERGIIQTYDSMVAVQRFGIESYRLLLTLSKMDGKVRKRVFSYANENPRIWLAAETVGSWNFELVFEVENHAELERELAQLRGMLGGMISRMEILIMFSEDYYFNSWPFKKSGQHRETQARNQYRG</sequence>
<dbReference type="EMBL" id="DUGC01000116">
    <property type="protein sequence ID" value="HIH10461.1"/>
    <property type="molecule type" value="Genomic_DNA"/>
</dbReference>
<proteinExistence type="predicted"/>
<dbReference type="Proteomes" id="UP000565078">
    <property type="component" value="Unassembled WGS sequence"/>
</dbReference>
<gene>
    <name evidence="1" type="ORF">HA254_07395</name>
</gene>
<organism evidence="1 2">
    <name type="scientific">Candidatus Iainarchaeum sp</name>
    <dbReference type="NCBI Taxonomy" id="3101447"/>
    <lineage>
        <taxon>Archaea</taxon>
        <taxon>Candidatus Iainarchaeota</taxon>
        <taxon>Candidatus Iainarchaeia</taxon>
        <taxon>Candidatus Iainarchaeales</taxon>
        <taxon>Candidatus Iainarchaeaceae</taxon>
        <taxon>Candidatus Iainarchaeum</taxon>
    </lineage>
</organism>
<evidence type="ECO:0000313" key="2">
    <source>
        <dbReference type="Proteomes" id="UP000565078"/>
    </source>
</evidence>